<dbReference type="EMBL" id="FNNP01000001">
    <property type="protein sequence ID" value="SDW26841.1"/>
    <property type="molecule type" value="Genomic_DNA"/>
</dbReference>
<dbReference type="AlphaFoldDB" id="A0A1H2S5F8"/>
<dbReference type="Proteomes" id="UP000183400">
    <property type="component" value="Unassembled WGS sequence"/>
</dbReference>
<sequence length="111" mass="12364">MLTEEQLRAIAAAFCGILSVPNIDLPNPYRINLNAKAIPEDIIDEIEDDMGEFGFAGHPRGPFGKDIRDAFMEISFDQRGCVYSISVVGVVKRGLGATRRRETHSTEWKNP</sequence>
<dbReference type="OrthoDB" id="9913036at2"/>
<dbReference type="RefSeq" id="WP_074733996.1">
    <property type="nucleotide sequence ID" value="NZ_FNNP01000001.1"/>
</dbReference>
<keyword evidence="2" id="KW-1185">Reference proteome</keyword>
<name>A0A1H2S5F8_9RHOB</name>
<evidence type="ECO:0000313" key="2">
    <source>
        <dbReference type="Proteomes" id="UP000183400"/>
    </source>
</evidence>
<reference evidence="2" key="1">
    <citation type="submission" date="2016-10" db="EMBL/GenBank/DDBJ databases">
        <authorList>
            <person name="Varghese N."/>
            <person name="Submissions S."/>
        </authorList>
    </citation>
    <scope>NUCLEOTIDE SEQUENCE [LARGE SCALE GENOMIC DNA]</scope>
    <source>
        <strain evidence="2">DSM 27839</strain>
    </source>
</reference>
<organism evidence="1 2">
    <name type="scientific">Ruegeria halocynthiae</name>
    <dbReference type="NCBI Taxonomy" id="985054"/>
    <lineage>
        <taxon>Bacteria</taxon>
        <taxon>Pseudomonadati</taxon>
        <taxon>Pseudomonadota</taxon>
        <taxon>Alphaproteobacteria</taxon>
        <taxon>Rhodobacterales</taxon>
        <taxon>Roseobacteraceae</taxon>
        <taxon>Ruegeria</taxon>
    </lineage>
</organism>
<accession>A0A1H2S5F8</accession>
<proteinExistence type="predicted"/>
<evidence type="ECO:0000313" key="1">
    <source>
        <dbReference type="EMBL" id="SDW26841.1"/>
    </source>
</evidence>
<gene>
    <name evidence="1" type="ORF">SAMN05444358_101363</name>
</gene>
<dbReference type="STRING" id="985054.SAMN05444358_101363"/>
<protein>
    <submittedName>
        <fullName evidence="1">Uncharacterized protein</fullName>
    </submittedName>
</protein>